<keyword evidence="1" id="KW-0597">Phosphoprotein</keyword>
<feature type="domain" description="Response regulatory" evidence="2">
    <location>
        <begin position="3"/>
        <end position="117"/>
    </location>
</feature>
<dbReference type="Pfam" id="PF00072">
    <property type="entry name" value="Response_reg"/>
    <property type="match status" value="1"/>
</dbReference>
<dbReference type="Gene3D" id="3.40.50.2300">
    <property type="match status" value="1"/>
</dbReference>
<dbReference type="InterPro" id="IPR001789">
    <property type="entry name" value="Sig_transdc_resp-reg_receiver"/>
</dbReference>
<reference evidence="5" key="1">
    <citation type="submission" date="2017-06" db="EMBL/GenBank/DDBJ databases">
        <authorList>
            <person name="Varghese N."/>
            <person name="Submissions S."/>
        </authorList>
    </citation>
    <scope>NUCLEOTIDE SEQUENCE [LARGE SCALE GENOMIC DNA]</scope>
    <source>
        <strain evidence="5">DSM 27993</strain>
    </source>
</reference>
<feature type="domain" description="HTH LytTR-type" evidence="3">
    <location>
        <begin position="146"/>
        <end position="250"/>
    </location>
</feature>
<evidence type="ECO:0000256" key="1">
    <source>
        <dbReference type="PROSITE-ProRule" id="PRU00169"/>
    </source>
</evidence>
<name>A0A238VUB2_9FLAO</name>
<dbReference type="EMBL" id="FZNX01000001">
    <property type="protein sequence ID" value="SNR37069.1"/>
    <property type="molecule type" value="Genomic_DNA"/>
</dbReference>
<sequence>MIFAIIIDDEFNAREFLKKLLFRHFSEKITVVETCDSVESGVKAMAKYQADLVFLDIQMPKENGFDFFAHFNEINFEVILTTAYKEHAINAIKYNVLDYLLKPINYIDLLSTIRRLENRKKAVSINRNTETLLENFNNNTDTFNKIALPTHNGYELININNIMFCHSENNYCRVICMDEKEILLSKTLKYVQGLLNSNLFVRIHKSYLVNLNYIVSFDKTDELKITLTNGSILPVSIRKKEQFLNAILHKS</sequence>
<dbReference type="Gene3D" id="2.40.50.1020">
    <property type="entry name" value="LytTr DNA-binding domain"/>
    <property type="match status" value="1"/>
</dbReference>
<dbReference type="OrthoDB" id="2168082at2"/>
<dbReference type="Pfam" id="PF04397">
    <property type="entry name" value="LytTR"/>
    <property type="match status" value="1"/>
</dbReference>
<proteinExistence type="predicted"/>
<dbReference type="SMART" id="SM00850">
    <property type="entry name" value="LytTR"/>
    <property type="match status" value="1"/>
</dbReference>
<dbReference type="InterPro" id="IPR007492">
    <property type="entry name" value="LytTR_DNA-bd_dom"/>
</dbReference>
<gene>
    <name evidence="4" type="ORF">SAMN04488111_0956</name>
</gene>
<feature type="modified residue" description="4-aspartylphosphate" evidence="1">
    <location>
        <position position="56"/>
    </location>
</feature>
<evidence type="ECO:0000259" key="2">
    <source>
        <dbReference type="PROSITE" id="PS50110"/>
    </source>
</evidence>
<dbReference type="PANTHER" id="PTHR37299">
    <property type="entry name" value="TRANSCRIPTIONAL REGULATOR-RELATED"/>
    <property type="match status" value="1"/>
</dbReference>
<evidence type="ECO:0000313" key="5">
    <source>
        <dbReference type="Proteomes" id="UP000198412"/>
    </source>
</evidence>
<dbReference type="Proteomes" id="UP000198412">
    <property type="component" value="Unassembled WGS sequence"/>
</dbReference>
<dbReference type="PROSITE" id="PS50930">
    <property type="entry name" value="HTH_LYTTR"/>
    <property type="match status" value="1"/>
</dbReference>
<dbReference type="AlphaFoldDB" id="A0A238VUB2"/>
<evidence type="ECO:0000313" key="4">
    <source>
        <dbReference type="EMBL" id="SNR37069.1"/>
    </source>
</evidence>
<dbReference type="PROSITE" id="PS50110">
    <property type="entry name" value="RESPONSE_REGULATORY"/>
    <property type="match status" value="1"/>
</dbReference>
<dbReference type="InterPro" id="IPR011006">
    <property type="entry name" value="CheY-like_superfamily"/>
</dbReference>
<evidence type="ECO:0000259" key="3">
    <source>
        <dbReference type="PROSITE" id="PS50930"/>
    </source>
</evidence>
<dbReference type="GO" id="GO:0000156">
    <property type="term" value="F:phosphorelay response regulator activity"/>
    <property type="evidence" value="ECO:0007669"/>
    <property type="project" value="InterPro"/>
</dbReference>
<dbReference type="GO" id="GO:0003677">
    <property type="term" value="F:DNA binding"/>
    <property type="evidence" value="ECO:0007669"/>
    <property type="project" value="InterPro"/>
</dbReference>
<dbReference type="SMART" id="SM00448">
    <property type="entry name" value="REC"/>
    <property type="match status" value="1"/>
</dbReference>
<dbReference type="RefSeq" id="WP_089377250.1">
    <property type="nucleotide sequence ID" value="NZ_FZNX01000001.1"/>
</dbReference>
<dbReference type="PANTHER" id="PTHR37299:SF1">
    <property type="entry name" value="STAGE 0 SPORULATION PROTEIN A HOMOLOG"/>
    <property type="match status" value="1"/>
</dbReference>
<accession>A0A238VUB2</accession>
<dbReference type="InterPro" id="IPR046947">
    <property type="entry name" value="LytR-like"/>
</dbReference>
<protein>
    <submittedName>
        <fullName evidence="4">Two component transcriptional regulator, LytTR family</fullName>
    </submittedName>
</protein>
<keyword evidence="5" id="KW-1185">Reference proteome</keyword>
<organism evidence="4 5">
    <name type="scientific">Lutibacter flavus</name>
    <dbReference type="NCBI Taxonomy" id="691689"/>
    <lineage>
        <taxon>Bacteria</taxon>
        <taxon>Pseudomonadati</taxon>
        <taxon>Bacteroidota</taxon>
        <taxon>Flavobacteriia</taxon>
        <taxon>Flavobacteriales</taxon>
        <taxon>Flavobacteriaceae</taxon>
        <taxon>Lutibacter</taxon>
    </lineage>
</organism>
<dbReference type="SUPFAM" id="SSF52172">
    <property type="entry name" value="CheY-like"/>
    <property type="match status" value="1"/>
</dbReference>